<comment type="caution">
    <text evidence="1">The sequence shown here is derived from an EMBL/GenBank/DDBJ whole genome shotgun (WGS) entry which is preliminary data.</text>
</comment>
<sequence>MRSNFVAIRGREPVTPHHQLNASQQYISEIA</sequence>
<organism evidence="1 2">
    <name type="scientific">Trifolium medium</name>
    <dbReference type="NCBI Taxonomy" id="97028"/>
    <lineage>
        <taxon>Eukaryota</taxon>
        <taxon>Viridiplantae</taxon>
        <taxon>Streptophyta</taxon>
        <taxon>Embryophyta</taxon>
        <taxon>Tracheophyta</taxon>
        <taxon>Spermatophyta</taxon>
        <taxon>Magnoliopsida</taxon>
        <taxon>eudicotyledons</taxon>
        <taxon>Gunneridae</taxon>
        <taxon>Pentapetalae</taxon>
        <taxon>rosids</taxon>
        <taxon>fabids</taxon>
        <taxon>Fabales</taxon>
        <taxon>Fabaceae</taxon>
        <taxon>Papilionoideae</taxon>
        <taxon>50 kb inversion clade</taxon>
        <taxon>NPAAA clade</taxon>
        <taxon>Hologalegina</taxon>
        <taxon>IRL clade</taxon>
        <taxon>Trifolieae</taxon>
        <taxon>Trifolium</taxon>
    </lineage>
</organism>
<protein>
    <submittedName>
        <fullName evidence="1">Uncharacterized protein</fullName>
    </submittedName>
</protein>
<dbReference type="EMBL" id="LXQA010482964">
    <property type="protein sequence ID" value="MCI54668.1"/>
    <property type="molecule type" value="Genomic_DNA"/>
</dbReference>
<accession>A0A392T0N3</accession>
<keyword evidence="2" id="KW-1185">Reference proteome</keyword>
<dbReference type="Proteomes" id="UP000265520">
    <property type="component" value="Unassembled WGS sequence"/>
</dbReference>
<evidence type="ECO:0000313" key="1">
    <source>
        <dbReference type="EMBL" id="MCI54668.1"/>
    </source>
</evidence>
<name>A0A392T0N3_9FABA</name>
<proteinExistence type="predicted"/>
<evidence type="ECO:0000313" key="2">
    <source>
        <dbReference type="Proteomes" id="UP000265520"/>
    </source>
</evidence>
<feature type="non-terminal residue" evidence="1">
    <location>
        <position position="31"/>
    </location>
</feature>
<dbReference type="AlphaFoldDB" id="A0A392T0N3"/>
<reference evidence="1 2" key="1">
    <citation type="journal article" date="2018" name="Front. Plant Sci.">
        <title>Red Clover (Trifolium pratense) and Zigzag Clover (T. medium) - A Picture of Genomic Similarities and Differences.</title>
        <authorList>
            <person name="Dluhosova J."/>
            <person name="Istvanek J."/>
            <person name="Nedelnik J."/>
            <person name="Repkova J."/>
        </authorList>
    </citation>
    <scope>NUCLEOTIDE SEQUENCE [LARGE SCALE GENOMIC DNA]</scope>
    <source>
        <strain evidence="2">cv. 10/8</strain>
        <tissue evidence="1">Leaf</tissue>
    </source>
</reference>